<proteinExistence type="predicted"/>
<reference evidence="2" key="1">
    <citation type="journal article" date="2009" name="Cell">
        <title>RAP1 is essential for silencing telomeric variant surface glycoprotein genes in Trypanosoma brucei.</title>
        <authorList>
            <person name="Yang X."/>
            <person name="Figueiredo L.M."/>
            <person name="Espinal A."/>
            <person name="Okubo E."/>
            <person name="Li B."/>
        </authorList>
    </citation>
    <scope>NUCLEOTIDE SEQUENCE</scope>
    <source>
        <strain evidence="2">TREU927</strain>
    </source>
</reference>
<accession>C1JEX5</accession>
<feature type="compositionally biased region" description="Pro residues" evidence="1">
    <location>
        <begin position="534"/>
        <end position="545"/>
    </location>
</feature>
<gene>
    <name evidence="2" type="primary">RAP1</name>
</gene>
<organism evidence="2">
    <name type="scientific">Trypanosoma brucei brucei</name>
    <dbReference type="NCBI Taxonomy" id="5702"/>
    <lineage>
        <taxon>Eukaryota</taxon>
        <taxon>Discoba</taxon>
        <taxon>Euglenozoa</taxon>
        <taxon>Kinetoplastea</taxon>
        <taxon>Metakinetoplastina</taxon>
        <taxon>Trypanosomatida</taxon>
        <taxon>Trypanosomatidae</taxon>
        <taxon>Trypanosoma</taxon>
    </lineage>
</organism>
<feature type="region of interest" description="Disordered" evidence="1">
    <location>
        <begin position="343"/>
        <end position="364"/>
    </location>
</feature>
<feature type="compositionally biased region" description="Basic and acidic residues" evidence="1">
    <location>
        <begin position="774"/>
        <end position="786"/>
    </location>
</feature>
<feature type="compositionally biased region" description="Acidic residues" evidence="1">
    <location>
        <begin position="346"/>
        <end position="362"/>
    </location>
</feature>
<sequence>MTDVDGGSGASWKRLRFFVCADTLLTFQPVDSSHLEGRPGQPEQRYLLVDGEYRPITSYPTSSLFLETLKLAGSTVVVIAPWKRAKTKKLLSLFGWTAFDEIRSIHPEPGRDKLHLACIGCSADEYSTSVIVATSRADWSPSMYPQLVEVKHGVNQVPHSLALLRALSSCLRLAEWQVRLPHVPISSCATLCRSRLFSHCRFFLEPVASEDATVALSINEHGGYIVTRREDATHCVVSGSLPNLPGDISNLPPGGCAAKAVKECSVLPTSAEGRSAEPKSAKVDTDSVSLVKNQVDESDDSIKDEFSYSAGNAATAMVECGDEGVWNEENADDEDPVTMIPPGTFSEDDEDDAPGGLEEADGETVTTVTTQWLKDCAEGLFMYPPQVSHTSKDGSDWNITGLLLATILPTSDAEPLLLSSFNTFAERSGFEPLQLNSADEGGLAEVMQRQWGGVLCMEEKDGDFLLSQTNIYTEAFSDEMDKHLTFVANRFCEAWKDAVQRRRALLGSDAGTQTTVSITVTFGTNTEVEVAPSVQPPPPPPPAPQPTTASAAANEGSKESATPALPFLMRALGPAEWAKEVEAPRSPPPSAVPDIPLKQDPVPSGEGVATAENSVGNDQKESTSRQVAGDAGDTANVAEATEEIAALDQPFEKCFIPTEALGSDREGLDRTQLERQLPFRNYPIKLNVSKSGIFCQFPTVSDAKRFYEEGTVEILNRSLPIKPVFEKRNETVAPAERKRRRSVSPGGVHPQTAAVSALSRRGIQGATYARTQRSRTDNGWKAEGDRNPFVLTEEENSLLTSLGITYTYALENVPLLEHYAQKDLSSKVYRKEKGVLVKMLEKLKAVKGTTSKAPQ</sequence>
<evidence type="ECO:0000313" key="2">
    <source>
        <dbReference type="EMBL" id="ACM24769.1"/>
    </source>
</evidence>
<dbReference type="EMBL" id="FJ597175">
    <property type="protein sequence ID" value="ACM24769.1"/>
    <property type="molecule type" value="Genomic_DNA"/>
</dbReference>
<feature type="region of interest" description="Disordered" evidence="1">
    <location>
        <begin position="529"/>
        <end position="560"/>
    </location>
</feature>
<feature type="region of interest" description="Disordered" evidence="1">
    <location>
        <begin position="732"/>
        <end position="751"/>
    </location>
</feature>
<dbReference type="AlphaFoldDB" id="C1JEX5"/>
<feature type="region of interest" description="Disordered" evidence="1">
    <location>
        <begin position="765"/>
        <end position="786"/>
    </location>
</feature>
<name>C1JEX5_TRYBB</name>
<feature type="region of interest" description="Disordered" evidence="1">
    <location>
        <begin position="580"/>
        <end position="633"/>
    </location>
</feature>
<evidence type="ECO:0000256" key="1">
    <source>
        <dbReference type="SAM" id="MobiDB-lite"/>
    </source>
</evidence>
<dbReference type="DisProt" id="DP04124"/>
<protein>
    <submittedName>
        <fullName evidence="2">Repressor activator protein 1</fullName>
    </submittedName>
</protein>